<dbReference type="AlphaFoldDB" id="A0AAV2QJP7"/>
<name>A0AAV2QJP7_MEGNR</name>
<gene>
    <name evidence="2" type="ORF">MNOR_LOCUS13577</name>
</gene>
<dbReference type="EMBL" id="CAXKWB010007817">
    <property type="protein sequence ID" value="CAL4088520.1"/>
    <property type="molecule type" value="Genomic_DNA"/>
</dbReference>
<feature type="non-terminal residue" evidence="2">
    <location>
        <position position="1"/>
    </location>
</feature>
<sequence>VHHGEFFTHNRYSTAQWVTEAEYSRYEPNFMLAAPTIPESPTSTDSNFILYQTPTPENHGYYFRSSSSEPSGFEAKYQMGGLGSPLGAKPEKSGLGSPLGSNFDRESTPSDDYWHIPRASLWCSHKECAYESKPCHWKGEENKSECCSITPPPTFTALDNYRPVRKPRRYCSCGVIAAITTIFSLIILLLITAFIIYIEMVLKEQRAYVPDRM</sequence>
<protein>
    <submittedName>
        <fullName evidence="2">Uncharacterized protein</fullName>
    </submittedName>
</protein>
<proteinExistence type="predicted"/>
<accession>A0AAV2QJP7</accession>
<keyword evidence="1" id="KW-1133">Transmembrane helix</keyword>
<evidence type="ECO:0000313" key="3">
    <source>
        <dbReference type="Proteomes" id="UP001497623"/>
    </source>
</evidence>
<keyword evidence="3" id="KW-1185">Reference proteome</keyword>
<evidence type="ECO:0000256" key="1">
    <source>
        <dbReference type="SAM" id="Phobius"/>
    </source>
</evidence>
<keyword evidence="1" id="KW-0812">Transmembrane</keyword>
<feature type="transmembrane region" description="Helical" evidence="1">
    <location>
        <begin position="175"/>
        <end position="198"/>
    </location>
</feature>
<reference evidence="2 3" key="1">
    <citation type="submission" date="2024-05" db="EMBL/GenBank/DDBJ databases">
        <authorList>
            <person name="Wallberg A."/>
        </authorList>
    </citation>
    <scope>NUCLEOTIDE SEQUENCE [LARGE SCALE GENOMIC DNA]</scope>
</reference>
<evidence type="ECO:0000313" key="2">
    <source>
        <dbReference type="EMBL" id="CAL4088520.1"/>
    </source>
</evidence>
<organism evidence="2 3">
    <name type="scientific">Meganyctiphanes norvegica</name>
    <name type="common">Northern krill</name>
    <name type="synonym">Thysanopoda norvegica</name>
    <dbReference type="NCBI Taxonomy" id="48144"/>
    <lineage>
        <taxon>Eukaryota</taxon>
        <taxon>Metazoa</taxon>
        <taxon>Ecdysozoa</taxon>
        <taxon>Arthropoda</taxon>
        <taxon>Crustacea</taxon>
        <taxon>Multicrustacea</taxon>
        <taxon>Malacostraca</taxon>
        <taxon>Eumalacostraca</taxon>
        <taxon>Eucarida</taxon>
        <taxon>Euphausiacea</taxon>
        <taxon>Euphausiidae</taxon>
        <taxon>Meganyctiphanes</taxon>
    </lineage>
</organism>
<dbReference type="Proteomes" id="UP001497623">
    <property type="component" value="Unassembled WGS sequence"/>
</dbReference>
<keyword evidence="1" id="KW-0472">Membrane</keyword>
<comment type="caution">
    <text evidence="2">The sequence shown here is derived from an EMBL/GenBank/DDBJ whole genome shotgun (WGS) entry which is preliminary data.</text>
</comment>